<dbReference type="PANTHER" id="PTHR35506">
    <property type="entry name" value="OS02G0135600 PROTEIN"/>
    <property type="match status" value="1"/>
</dbReference>
<feature type="non-terminal residue" evidence="1">
    <location>
        <position position="230"/>
    </location>
</feature>
<dbReference type="AlphaFoldDB" id="A0A097PNA6"/>
<dbReference type="EMBL" id="KM398853">
    <property type="protein sequence ID" value="AIU49510.1"/>
    <property type="molecule type" value="mRNA"/>
</dbReference>
<dbReference type="PANTHER" id="PTHR35506:SF1">
    <property type="entry name" value="OS02G0135600 PROTEIN"/>
    <property type="match status" value="1"/>
</dbReference>
<name>A0A097PNA6_9MAGN</name>
<organism evidence="1">
    <name type="scientific">Sarcandra glabra</name>
    <dbReference type="NCBI Taxonomy" id="92927"/>
    <lineage>
        <taxon>Eukaryota</taxon>
        <taxon>Viridiplantae</taxon>
        <taxon>Streptophyta</taxon>
        <taxon>Embryophyta</taxon>
        <taxon>Tracheophyta</taxon>
        <taxon>Spermatophyta</taxon>
        <taxon>Magnoliopsida</taxon>
        <taxon>Chloranthales</taxon>
        <taxon>Chloranthaceae</taxon>
        <taxon>Sarcandra</taxon>
    </lineage>
</organism>
<sequence length="230" mass="25772">MADKASRGLVVYGDGLMPLIDTPHLHSLASKASCGFLSLPESEVERVVRELAQLFDAHDRSLSERFMGMRAAIFTLGFHVLQFDQLASELLRFLGFQEGEVSEASEFDLVFVHIWVNALIGGVMQIAQPCSEVGSRLHFSLVMSYGTVSETNSFFSMLRPSQSFTMKGGNIRHHSPMLIAQWQEAVTRRDMAETFSFKEFVEYGANLAIPADRFLHEVAFKLWKAPKYGA</sequence>
<evidence type="ECO:0000313" key="1">
    <source>
        <dbReference type="EMBL" id="AIU49510.1"/>
    </source>
</evidence>
<protein>
    <submittedName>
        <fullName evidence="1">AT5G11810-like protein</fullName>
    </submittedName>
</protein>
<feature type="non-terminal residue" evidence="1">
    <location>
        <position position="1"/>
    </location>
</feature>
<reference evidence="1" key="1">
    <citation type="journal article" date="2014" name="Nat. Commun.">
        <title>Resolution of deep angiosperm phylogeny using conserved nuclear genes and estimates of early divergence times.</title>
        <authorList>
            <person name="Zeng L."/>
            <person name="Zhang Q."/>
            <person name="Sun R."/>
            <person name="Kong H."/>
            <person name="Zhang N."/>
            <person name="Ma H."/>
        </authorList>
    </citation>
    <scope>NUCLEOTIDE SEQUENCE</scope>
</reference>
<accession>A0A097PNA6</accession>
<proteinExistence type="evidence at transcript level"/>